<dbReference type="EMBL" id="CARXXK010000004">
    <property type="protein sequence ID" value="CAI6366565.1"/>
    <property type="molecule type" value="Genomic_DNA"/>
</dbReference>
<evidence type="ECO:0000313" key="2">
    <source>
        <dbReference type="Proteomes" id="UP001160148"/>
    </source>
</evidence>
<protein>
    <submittedName>
        <fullName evidence="1">Uncharacterized protein</fullName>
    </submittedName>
</protein>
<reference evidence="1 2" key="1">
    <citation type="submission" date="2023-01" db="EMBL/GenBank/DDBJ databases">
        <authorList>
            <person name="Whitehead M."/>
        </authorList>
    </citation>
    <scope>NUCLEOTIDE SEQUENCE [LARGE SCALE GENOMIC DNA]</scope>
</reference>
<gene>
    <name evidence="1" type="ORF">MEUPH1_LOCUS21138</name>
</gene>
<comment type="caution">
    <text evidence="1">The sequence shown here is derived from an EMBL/GenBank/DDBJ whole genome shotgun (WGS) entry which is preliminary data.</text>
</comment>
<organism evidence="1 2">
    <name type="scientific">Macrosiphum euphorbiae</name>
    <name type="common">potato aphid</name>
    <dbReference type="NCBI Taxonomy" id="13131"/>
    <lineage>
        <taxon>Eukaryota</taxon>
        <taxon>Metazoa</taxon>
        <taxon>Ecdysozoa</taxon>
        <taxon>Arthropoda</taxon>
        <taxon>Hexapoda</taxon>
        <taxon>Insecta</taxon>
        <taxon>Pterygota</taxon>
        <taxon>Neoptera</taxon>
        <taxon>Paraneoptera</taxon>
        <taxon>Hemiptera</taxon>
        <taxon>Sternorrhyncha</taxon>
        <taxon>Aphidomorpha</taxon>
        <taxon>Aphidoidea</taxon>
        <taxon>Aphididae</taxon>
        <taxon>Macrosiphini</taxon>
        <taxon>Macrosiphum</taxon>
    </lineage>
</organism>
<accession>A0AAV0XDY3</accession>
<evidence type="ECO:0000313" key="1">
    <source>
        <dbReference type="EMBL" id="CAI6366565.1"/>
    </source>
</evidence>
<name>A0AAV0XDY3_9HEMI</name>
<proteinExistence type="predicted"/>
<keyword evidence="2" id="KW-1185">Reference proteome</keyword>
<sequence length="396" mass="46669">MARARDPTGRNGVELLSDVSLRRPLVVRNNWSPDCVLCDRYYLTSYRRIIPFRNPTCYFIPYYKEGNKVSPNRGKLYDKYCNIKKEIRKISTQNINKPCNKQNEVFSNEEDILDSLVWLKHNIEPEFKLYQLWSETAHYRLSKHTIDNNDNLKYPALKKPTGHILINMDFDHLFPKKDQCLIQKFDIFKEKLKLYLKNKDINLNLNEQNLVKKILTPDILGDDDLAVIQLLPYLFKPVNIKVPKKSTTDGNVSKYLMRKPSKLEQASAVIVNITNVNDLKTTHERKIDRAFNCGLTVQPYVAIVGNQESNSNDTIGYYTVINDIYYKLETPIKALDTCFKSFHALNLQYPQEAEQIWWFIQDFFFKITDESKKKFIGVQCLIKDYWNQYRKLQHLL</sequence>
<dbReference type="AlphaFoldDB" id="A0AAV0XDY3"/>
<dbReference type="Proteomes" id="UP001160148">
    <property type="component" value="Unassembled WGS sequence"/>
</dbReference>